<name>A0A4R7RK67_9BACT</name>
<dbReference type="AlphaFoldDB" id="A0A4R7RK67"/>
<keyword evidence="2" id="KW-0648">Protein biosynthesis</keyword>
<dbReference type="InterPro" id="IPR036953">
    <property type="entry name" value="GreA/GreB_C_sf"/>
</dbReference>
<keyword evidence="3" id="KW-1185">Reference proteome</keyword>
<gene>
    <name evidence="2" type="ORF">EI77_04463</name>
</gene>
<dbReference type="EMBL" id="SOCA01000015">
    <property type="protein sequence ID" value="TDU63142.1"/>
    <property type="molecule type" value="Genomic_DNA"/>
</dbReference>
<dbReference type="SUPFAM" id="SSF54534">
    <property type="entry name" value="FKBP-like"/>
    <property type="match status" value="1"/>
</dbReference>
<evidence type="ECO:0000313" key="3">
    <source>
        <dbReference type="Proteomes" id="UP000295662"/>
    </source>
</evidence>
<dbReference type="GO" id="GO:0003746">
    <property type="term" value="F:translation elongation factor activity"/>
    <property type="evidence" value="ECO:0007669"/>
    <property type="project" value="UniProtKB-KW"/>
</dbReference>
<comment type="caution">
    <text evidence="2">The sequence shown here is derived from an EMBL/GenBank/DDBJ whole genome shotgun (WGS) entry which is preliminary data.</text>
</comment>
<reference evidence="2 3" key="1">
    <citation type="submission" date="2019-03" db="EMBL/GenBank/DDBJ databases">
        <title>Genomic Encyclopedia of Archaeal and Bacterial Type Strains, Phase II (KMG-II): from individual species to whole genera.</title>
        <authorList>
            <person name="Goeker M."/>
        </authorList>
    </citation>
    <scope>NUCLEOTIDE SEQUENCE [LARGE SCALE GENOMIC DNA]</scope>
    <source>
        <strain evidence="2 3">ATCC 25309</strain>
    </source>
</reference>
<dbReference type="Gene3D" id="3.10.50.30">
    <property type="entry name" value="Transcription elongation factor, GreA/GreB, C-terminal domain"/>
    <property type="match status" value="1"/>
</dbReference>
<protein>
    <submittedName>
        <fullName evidence="2">GreA/GreB family transcription elongation factor</fullName>
    </submittedName>
</protein>
<dbReference type="GO" id="GO:0006354">
    <property type="term" value="P:DNA-templated transcription elongation"/>
    <property type="evidence" value="ECO:0007669"/>
    <property type="project" value="TreeGrafter"/>
</dbReference>
<dbReference type="GO" id="GO:0032784">
    <property type="term" value="P:regulation of DNA-templated transcription elongation"/>
    <property type="evidence" value="ECO:0007669"/>
    <property type="project" value="InterPro"/>
</dbReference>
<dbReference type="Pfam" id="PF01272">
    <property type="entry name" value="GreA_GreB"/>
    <property type="match status" value="1"/>
</dbReference>
<dbReference type="PANTHER" id="PTHR30437">
    <property type="entry name" value="TRANSCRIPTION ELONGATION FACTOR GREA"/>
    <property type="match status" value="1"/>
</dbReference>
<feature type="domain" description="Transcription elongation factor GreA/GreB C-terminal" evidence="1">
    <location>
        <begin position="77"/>
        <end position="149"/>
    </location>
</feature>
<dbReference type="OrthoDB" id="5511940at2"/>
<dbReference type="GO" id="GO:0003677">
    <property type="term" value="F:DNA binding"/>
    <property type="evidence" value="ECO:0007669"/>
    <property type="project" value="InterPro"/>
</dbReference>
<organism evidence="2 3">
    <name type="scientific">Prosthecobacter fusiformis</name>
    <dbReference type="NCBI Taxonomy" id="48464"/>
    <lineage>
        <taxon>Bacteria</taxon>
        <taxon>Pseudomonadati</taxon>
        <taxon>Verrucomicrobiota</taxon>
        <taxon>Verrucomicrobiia</taxon>
        <taxon>Verrucomicrobiales</taxon>
        <taxon>Verrucomicrobiaceae</taxon>
        <taxon>Prosthecobacter</taxon>
    </lineage>
</organism>
<sequence>MSRAFVKEDIEIPERTTRRRSVSGLPPGALNLMTAKGAQQLRTRLAELQQASRAPSEILHLKQTLESVTVVESQAAPRDAIVFGSTVTLRNAAGHEANYRIAGVDEVGLEPDNVSWVSPLGKILLDAHLGQSIRLTTNDKTMWTVIRVESLV</sequence>
<dbReference type="GO" id="GO:0070063">
    <property type="term" value="F:RNA polymerase binding"/>
    <property type="evidence" value="ECO:0007669"/>
    <property type="project" value="InterPro"/>
</dbReference>
<dbReference type="Proteomes" id="UP000295662">
    <property type="component" value="Unassembled WGS sequence"/>
</dbReference>
<dbReference type="RefSeq" id="WP_133797429.1">
    <property type="nucleotide sequence ID" value="NZ_SOCA01000015.1"/>
</dbReference>
<dbReference type="PANTHER" id="PTHR30437:SF4">
    <property type="entry name" value="TRANSCRIPTION ELONGATION FACTOR GREA"/>
    <property type="match status" value="1"/>
</dbReference>
<accession>A0A4R7RK67</accession>
<dbReference type="InterPro" id="IPR023459">
    <property type="entry name" value="Tscrpt_elong_fac_GreA/B_fam"/>
</dbReference>
<evidence type="ECO:0000259" key="1">
    <source>
        <dbReference type="Pfam" id="PF01272"/>
    </source>
</evidence>
<evidence type="ECO:0000313" key="2">
    <source>
        <dbReference type="EMBL" id="TDU63142.1"/>
    </source>
</evidence>
<dbReference type="InterPro" id="IPR001437">
    <property type="entry name" value="Tscrpt_elong_fac_GreA/B_C"/>
</dbReference>
<proteinExistence type="predicted"/>
<keyword evidence="2" id="KW-0251">Elongation factor</keyword>